<dbReference type="Proteomes" id="UP001642360">
    <property type="component" value="Unassembled WGS sequence"/>
</dbReference>
<protein>
    <submittedName>
        <fullName evidence="1">Uncharacterized protein</fullName>
    </submittedName>
</protein>
<name>A0ABC8RJD1_9AQUA</name>
<proteinExistence type="predicted"/>
<dbReference type="EMBL" id="CAUOFW020001436">
    <property type="protein sequence ID" value="CAK9144907.1"/>
    <property type="molecule type" value="Genomic_DNA"/>
</dbReference>
<gene>
    <name evidence="1" type="ORF">ILEXP_LOCUS12690</name>
</gene>
<keyword evidence="2" id="KW-1185">Reference proteome</keyword>
<comment type="caution">
    <text evidence="1">The sequence shown here is derived from an EMBL/GenBank/DDBJ whole genome shotgun (WGS) entry which is preliminary data.</text>
</comment>
<feature type="non-terminal residue" evidence="1">
    <location>
        <position position="1"/>
    </location>
</feature>
<organism evidence="1 2">
    <name type="scientific">Ilex paraguariensis</name>
    <name type="common">yerba mate</name>
    <dbReference type="NCBI Taxonomy" id="185542"/>
    <lineage>
        <taxon>Eukaryota</taxon>
        <taxon>Viridiplantae</taxon>
        <taxon>Streptophyta</taxon>
        <taxon>Embryophyta</taxon>
        <taxon>Tracheophyta</taxon>
        <taxon>Spermatophyta</taxon>
        <taxon>Magnoliopsida</taxon>
        <taxon>eudicotyledons</taxon>
        <taxon>Gunneridae</taxon>
        <taxon>Pentapetalae</taxon>
        <taxon>asterids</taxon>
        <taxon>campanulids</taxon>
        <taxon>Aquifoliales</taxon>
        <taxon>Aquifoliaceae</taxon>
        <taxon>Ilex</taxon>
    </lineage>
</organism>
<evidence type="ECO:0000313" key="1">
    <source>
        <dbReference type="EMBL" id="CAK9144907.1"/>
    </source>
</evidence>
<dbReference type="AlphaFoldDB" id="A0ABC8RJD1"/>
<evidence type="ECO:0000313" key="2">
    <source>
        <dbReference type="Proteomes" id="UP001642360"/>
    </source>
</evidence>
<reference evidence="1 2" key="1">
    <citation type="submission" date="2024-02" db="EMBL/GenBank/DDBJ databases">
        <authorList>
            <person name="Vignale AGUSTIN F."/>
            <person name="Sosa J E."/>
            <person name="Modenutti C."/>
        </authorList>
    </citation>
    <scope>NUCLEOTIDE SEQUENCE [LARGE SCALE GENOMIC DNA]</scope>
</reference>
<accession>A0ABC8RJD1</accession>
<sequence>RGEGGIVRRSGGEDPARPYYFPHTGAVRWRPGHHFLCNGEEDLLDGRAGGAIALVGHARSSATLARCARAATTLRCSRCVGGATAVAGRIGGALGEPREVLVKQAACDEVAVPNG</sequence>